<dbReference type="Proteomes" id="UP000239002">
    <property type="component" value="Unassembled WGS sequence"/>
</dbReference>
<dbReference type="SUPFAM" id="SSF101898">
    <property type="entry name" value="NHL repeat"/>
    <property type="match status" value="1"/>
</dbReference>
<evidence type="ECO:0000313" key="5">
    <source>
        <dbReference type="Proteomes" id="UP000239002"/>
    </source>
</evidence>
<dbReference type="EMBL" id="PTJE01000008">
    <property type="protein sequence ID" value="PPK92977.1"/>
    <property type="molecule type" value="Genomic_DNA"/>
</dbReference>
<keyword evidence="3" id="KW-0472">Membrane</keyword>
<protein>
    <submittedName>
        <fullName evidence="4">SdiA-regulated protein</fullName>
    </submittedName>
</protein>
<dbReference type="Gene3D" id="2.130.10.10">
    <property type="entry name" value="YVTN repeat-like/Quinoprotein amine dehydrogenase"/>
    <property type="match status" value="1"/>
</dbReference>
<dbReference type="RefSeq" id="WP_104516405.1">
    <property type="nucleotide sequence ID" value="NZ_MQVW01000020.1"/>
</dbReference>
<sequence>MSQIKKYVIGFFAVLAFMLSMISCKMAVEHPENSDKKEYTVNRLWKLPTSLEEISGMAWLPNNKLACIEDEDGIIFIYDLNTEKIEEQIKFGTPGDYEGIAVDKEDAYILRSDGVIFQVAQYRSDAIETSHFKTLFTIKNNMESLTMDSKNNRLITITKDRDPYSDDYKGLYQIPLDTKEMDANPILKISMKDDALKEYQKKKAYKSFNPSDVAIHPITGDYYVLEGKTPRLIIMDKTGAIKNFYKLDKKNFPQPEGITFAPDGTLYISTEGKGNHGAILEVTLDK</sequence>
<dbReference type="AlphaFoldDB" id="A0A2S6IFK1"/>
<dbReference type="Pfam" id="PF06977">
    <property type="entry name" value="SdiA-regulated"/>
    <property type="match status" value="1"/>
</dbReference>
<evidence type="ECO:0000256" key="3">
    <source>
        <dbReference type="ARBA" id="ARBA00023136"/>
    </source>
</evidence>
<evidence type="ECO:0000256" key="2">
    <source>
        <dbReference type="ARBA" id="ARBA00022475"/>
    </source>
</evidence>
<name>A0A2S6IFK1_9FLAO</name>
<evidence type="ECO:0000313" key="4">
    <source>
        <dbReference type="EMBL" id="PPK92977.1"/>
    </source>
</evidence>
<reference evidence="4 5" key="1">
    <citation type="submission" date="2018-02" db="EMBL/GenBank/DDBJ databases">
        <title>Genomic Encyclopedia of Archaeal and Bacterial Type Strains, Phase II (KMG-II): from individual species to whole genera.</title>
        <authorList>
            <person name="Goeker M."/>
        </authorList>
    </citation>
    <scope>NUCLEOTIDE SEQUENCE [LARGE SCALE GENOMIC DNA]</scope>
    <source>
        <strain evidence="4 5">DSM 16809</strain>
    </source>
</reference>
<comment type="subcellular location">
    <subcellularLocation>
        <location evidence="1">Cell membrane</location>
    </subcellularLocation>
</comment>
<proteinExistence type="predicted"/>
<keyword evidence="5" id="KW-1185">Reference proteome</keyword>
<accession>A0A2S6IFK1</accession>
<organism evidence="4 5">
    <name type="scientific">Nonlabens xylanidelens</name>
    <dbReference type="NCBI Taxonomy" id="191564"/>
    <lineage>
        <taxon>Bacteria</taxon>
        <taxon>Pseudomonadati</taxon>
        <taxon>Bacteroidota</taxon>
        <taxon>Flavobacteriia</taxon>
        <taxon>Flavobacteriales</taxon>
        <taxon>Flavobacteriaceae</taxon>
        <taxon>Nonlabens</taxon>
    </lineage>
</organism>
<evidence type="ECO:0000256" key="1">
    <source>
        <dbReference type="ARBA" id="ARBA00004236"/>
    </source>
</evidence>
<dbReference type="InterPro" id="IPR015943">
    <property type="entry name" value="WD40/YVTN_repeat-like_dom_sf"/>
</dbReference>
<dbReference type="InterPro" id="IPR009722">
    <property type="entry name" value="YjiK/CarP"/>
</dbReference>
<keyword evidence="2" id="KW-1003">Cell membrane</keyword>
<comment type="caution">
    <text evidence="4">The sequence shown here is derived from an EMBL/GenBank/DDBJ whole genome shotgun (WGS) entry which is preliminary data.</text>
</comment>
<dbReference type="GO" id="GO:0005886">
    <property type="term" value="C:plasma membrane"/>
    <property type="evidence" value="ECO:0007669"/>
    <property type="project" value="UniProtKB-SubCell"/>
</dbReference>
<dbReference type="OrthoDB" id="5292493at2"/>
<dbReference type="PROSITE" id="PS51257">
    <property type="entry name" value="PROKAR_LIPOPROTEIN"/>
    <property type="match status" value="1"/>
</dbReference>
<gene>
    <name evidence="4" type="ORF">LY01_02681</name>
</gene>